<dbReference type="AlphaFoldDB" id="A0A8H6MNY3"/>
<evidence type="ECO:0000256" key="15">
    <source>
        <dbReference type="SAM" id="SignalP"/>
    </source>
</evidence>
<keyword evidence="18" id="KW-1185">Reference proteome</keyword>
<protein>
    <recommendedName>
        <fullName evidence="3">chitinase</fullName>
        <ecNumber evidence="3">3.2.1.14</ecNumber>
    </recommendedName>
</protein>
<feature type="compositionally biased region" description="Basic and acidic residues" evidence="13">
    <location>
        <begin position="414"/>
        <end position="437"/>
    </location>
</feature>
<keyword evidence="14" id="KW-0812">Transmembrane</keyword>
<dbReference type="SUPFAM" id="SSF49899">
    <property type="entry name" value="Concanavalin A-like lectins/glucanases"/>
    <property type="match status" value="1"/>
</dbReference>
<dbReference type="EMBL" id="WIGN01000228">
    <property type="protein sequence ID" value="KAF6803777.1"/>
    <property type="molecule type" value="Genomic_DNA"/>
</dbReference>
<evidence type="ECO:0000256" key="5">
    <source>
        <dbReference type="ARBA" id="ARBA00022679"/>
    </source>
</evidence>
<dbReference type="GO" id="GO:0009277">
    <property type="term" value="C:fungal-type cell wall"/>
    <property type="evidence" value="ECO:0007669"/>
    <property type="project" value="TreeGrafter"/>
</dbReference>
<name>A0A8H6MNY3_9PEZI</name>
<organism evidence="17 18">
    <name type="scientific">Colletotrichum sojae</name>
    <dbReference type="NCBI Taxonomy" id="2175907"/>
    <lineage>
        <taxon>Eukaryota</taxon>
        <taxon>Fungi</taxon>
        <taxon>Dikarya</taxon>
        <taxon>Ascomycota</taxon>
        <taxon>Pezizomycotina</taxon>
        <taxon>Sordariomycetes</taxon>
        <taxon>Hypocreomycetidae</taxon>
        <taxon>Glomerellales</taxon>
        <taxon>Glomerellaceae</taxon>
        <taxon>Colletotrichum</taxon>
        <taxon>Colletotrichum orchidearum species complex</taxon>
    </lineage>
</organism>
<evidence type="ECO:0000313" key="17">
    <source>
        <dbReference type="EMBL" id="KAF6803777.1"/>
    </source>
</evidence>
<dbReference type="InterPro" id="IPR050546">
    <property type="entry name" value="Glycosyl_Hydrlase_16"/>
</dbReference>
<feature type="transmembrane region" description="Helical" evidence="14">
    <location>
        <begin position="334"/>
        <end position="354"/>
    </location>
</feature>
<dbReference type="Proteomes" id="UP000652219">
    <property type="component" value="Unassembled WGS sequence"/>
</dbReference>
<gene>
    <name evidence="17" type="ORF">CSOJ01_10674</name>
</gene>
<evidence type="ECO:0000256" key="14">
    <source>
        <dbReference type="SAM" id="Phobius"/>
    </source>
</evidence>
<dbReference type="Gene3D" id="2.60.120.200">
    <property type="match status" value="1"/>
</dbReference>
<dbReference type="GO" id="GO:0008843">
    <property type="term" value="F:endochitinase activity"/>
    <property type="evidence" value="ECO:0007669"/>
    <property type="project" value="UniProtKB-EC"/>
</dbReference>
<evidence type="ECO:0000259" key="16">
    <source>
        <dbReference type="PROSITE" id="PS51762"/>
    </source>
</evidence>
<feature type="region of interest" description="Disordered" evidence="13">
    <location>
        <begin position="414"/>
        <end position="491"/>
    </location>
</feature>
<keyword evidence="4" id="KW-0328">Glycosyltransferase</keyword>
<evidence type="ECO:0000256" key="6">
    <source>
        <dbReference type="ARBA" id="ARBA00022729"/>
    </source>
</evidence>
<feature type="signal peptide" evidence="15">
    <location>
        <begin position="1"/>
        <end position="35"/>
    </location>
</feature>
<comment type="subcellular location">
    <subcellularLocation>
        <location evidence="2">Membrane</location>
    </subcellularLocation>
</comment>
<feature type="region of interest" description="Disordered" evidence="13">
    <location>
        <begin position="362"/>
        <end position="390"/>
    </location>
</feature>
<evidence type="ECO:0000313" key="18">
    <source>
        <dbReference type="Proteomes" id="UP000652219"/>
    </source>
</evidence>
<comment type="caution">
    <text evidence="17">The sequence shown here is derived from an EMBL/GenBank/DDBJ whole genome shotgun (WGS) entry which is preliminary data.</text>
</comment>
<evidence type="ECO:0000256" key="13">
    <source>
        <dbReference type="SAM" id="MobiDB-lite"/>
    </source>
</evidence>
<evidence type="ECO:0000256" key="11">
    <source>
        <dbReference type="ARBA" id="ARBA00023316"/>
    </source>
</evidence>
<keyword evidence="10" id="KW-0326">Glycosidase</keyword>
<dbReference type="InterPro" id="IPR000757">
    <property type="entry name" value="Beta-glucanase-like"/>
</dbReference>
<keyword evidence="11" id="KW-0961">Cell wall biogenesis/degradation</keyword>
<evidence type="ECO:0000256" key="2">
    <source>
        <dbReference type="ARBA" id="ARBA00004370"/>
    </source>
</evidence>
<dbReference type="PANTHER" id="PTHR10963:SF27">
    <property type="entry name" value="GLYCOSIDASE-RELATED"/>
    <property type="match status" value="1"/>
</dbReference>
<keyword evidence="5" id="KW-0808">Transferase</keyword>
<evidence type="ECO:0000256" key="9">
    <source>
        <dbReference type="ARBA" id="ARBA00023180"/>
    </source>
</evidence>
<dbReference type="GO" id="GO:0016757">
    <property type="term" value="F:glycosyltransferase activity"/>
    <property type="evidence" value="ECO:0007669"/>
    <property type="project" value="UniProtKB-KW"/>
</dbReference>
<keyword evidence="7 17" id="KW-0378">Hydrolase</keyword>
<comment type="catalytic activity">
    <reaction evidence="1">
        <text>Random endo-hydrolysis of N-acetyl-beta-D-glucosaminide (1-&gt;4)-beta-linkages in chitin and chitodextrins.</text>
        <dbReference type="EC" id="3.2.1.14"/>
    </reaction>
</comment>
<accession>A0A8H6MNY3</accession>
<evidence type="ECO:0000256" key="8">
    <source>
        <dbReference type="ARBA" id="ARBA00023136"/>
    </source>
</evidence>
<dbReference type="GO" id="GO:0016020">
    <property type="term" value="C:membrane"/>
    <property type="evidence" value="ECO:0007669"/>
    <property type="project" value="UniProtKB-SubCell"/>
</dbReference>
<evidence type="ECO:0000256" key="10">
    <source>
        <dbReference type="ARBA" id="ARBA00023295"/>
    </source>
</evidence>
<evidence type="ECO:0000256" key="3">
    <source>
        <dbReference type="ARBA" id="ARBA00012729"/>
    </source>
</evidence>
<dbReference type="GO" id="GO:0005975">
    <property type="term" value="P:carbohydrate metabolic process"/>
    <property type="evidence" value="ECO:0007669"/>
    <property type="project" value="InterPro"/>
</dbReference>
<feature type="region of interest" description="Disordered" evidence="13">
    <location>
        <begin position="277"/>
        <end position="328"/>
    </location>
</feature>
<keyword evidence="9" id="KW-0325">Glycoprotein</keyword>
<feature type="domain" description="GH16" evidence="16">
    <location>
        <begin position="44"/>
        <end position="252"/>
    </location>
</feature>
<evidence type="ECO:0000256" key="4">
    <source>
        <dbReference type="ARBA" id="ARBA00022676"/>
    </source>
</evidence>
<keyword evidence="14" id="KW-1133">Transmembrane helix</keyword>
<dbReference type="GO" id="GO:0031505">
    <property type="term" value="P:fungal-type cell wall organization"/>
    <property type="evidence" value="ECO:0007669"/>
    <property type="project" value="TreeGrafter"/>
</dbReference>
<dbReference type="PROSITE" id="PS51762">
    <property type="entry name" value="GH16_2"/>
    <property type="match status" value="1"/>
</dbReference>
<dbReference type="EC" id="3.2.1.14" evidence="3"/>
<feature type="compositionally biased region" description="Polar residues" evidence="13">
    <location>
        <begin position="439"/>
        <end position="457"/>
    </location>
</feature>
<evidence type="ECO:0000256" key="12">
    <source>
        <dbReference type="ARBA" id="ARBA00038074"/>
    </source>
</evidence>
<comment type="similarity">
    <text evidence="12">Belongs to the glycosyl hydrolase 16 family. CRH1 subfamily.</text>
</comment>
<dbReference type="PANTHER" id="PTHR10963">
    <property type="entry name" value="GLYCOSYL HYDROLASE-RELATED"/>
    <property type="match status" value="1"/>
</dbReference>
<evidence type="ECO:0000256" key="7">
    <source>
        <dbReference type="ARBA" id="ARBA00022801"/>
    </source>
</evidence>
<proteinExistence type="inferred from homology"/>
<keyword evidence="8 14" id="KW-0472">Membrane</keyword>
<evidence type="ECO:0000256" key="1">
    <source>
        <dbReference type="ARBA" id="ARBA00000822"/>
    </source>
</evidence>
<feature type="compositionally biased region" description="Low complexity" evidence="13">
    <location>
        <begin position="292"/>
        <end position="322"/>
    </location>
</feature>
<reference evidence="17 18" key="1">
    <citation type="journal article" date="2020" name="Phytopathology">
        <title>Genome Sequence Resources of Colletotrichum truncatum, C. plurivorum, C. musicola, and C. sojae: Four Species Pathogenic to Soybean (Glycine max).</title>
        <authorList>
            <person name="Rogerio F."/>
            <person name="Boufleur T.R."/>
            <person name="Ciampi-Guillardi M."/>
            <person name="Sukno S.A."/>
            <person name="Thon M.R."/>
            <person name="Massola Junior N.S."/>
            <person name="Baroncelli R."/>
        </authorList>
    </citation>
    <scope>NUCLEOTIDE SEQUENCE [LARGE SCALE GENOMIC DNA]</scope>
    <source>
        <strain evidence="17 18">LFN0009</strain>
    </source>
</reference>
<dbReference type="InterPro" id="IPR013320">
    <property type="entry name" value="ConA-like_dom_sf"/>
</dbReference>
<feature type="chain" id="PRO_5034319950" description="chitinase" evidence="15">
    <location>
        <begin position="36"/>
        <end position="491"/>
    </location>
</feature>
<keyword evidence="6 15" id="KW-0732">Signal</keyword>
<dbReference type="Pfam" id="PF00722">
    <property type="entry name" value="Glyco_hydro_16"/>
    <property type="match status" value="1"/>
</dbReference>
<sequence length="491" mass="52402">MPPPRREGSGWTSLLPFSGLGVLLPFLLSLHVVAAQTFGTCNPVERSCDPVPALGSTVDVSFSRRGRVDPFVRDSTNADDDITFDPEKGAGFVVGTRTDAPSITLPGAIFFGRVDLLMQAAEGEGVVAFVALQSDSGDEIGLDFAGGDTIQVQTTYLSQGGASTRGRTKTHGVERPLGAFYNYSISWTGDRVLWIVGGVTVRELLAGEVGGEFPQTPMRLRVGSRALGAANFSTGPLTTYLKRIAVVDEAAGAVNATAYTYGDKSGTRASINITTSREGNQDVIDLDDEDGTASSPAPSSTTVPDPSSTTSPASSSTSSARPSYEDGPLSQGPLGGIIVGSLGFVFGLGAVMVVRHMRNKSRLAEEKNRWSASNPEAGRRGDSDDGSYGKPELEAAYIQRYELEARDVEKYELEARDIEKETGDLEKGVREREREQDDGSGSETSAEISETLTPSRSFSRERAEDPSELDSCSTPPDNPKYLPEIKLLVRH</sequence>